<dbReference type="PANTHER" id="PTHR13710:SF84">
    <property type="entry name" value="ATP-DEPENDENT DNA HELICASE RECS-RELATED"/>
    <property type="match status" value="1"/>
</dbReference>
<dbReference type="GO" id="GO:0005524">
    <property type="term" value="F:ATP binding"/>
    <property type="evidence" value="ECO:0007669"/>
    <property type="project" value="UniProtKB-KW"/>
</dbReference>
<dbReference type="InterPro" id="IPR004589">
    <property type="entry name" value="DNA_helicase_ATP-dep_RecQ"/>
</dbReference>
<dbReference type="PROSITE" id="PS51192">
    <property type="entry name" value="HELICASE_ATP_BIND_1"/>
    <property type="match status" value="1"/>
</dbReference>
<evidence type="ECO:0000259" key="7">
    <source>
        <dbReference type="PROSITE" id="PS51194"/>
    </source>
</evidence>
<dbReference type="SMART" id="SM00487">
    <property type="entry name" value="DEXDc"/>
    <property type="match status" value="1"/>
</dbReference>
<evidence type="ECO:0000313" key="8">
    <source>
        <dbReference type="EMBL" id="PAV29593.1"/>
    </source>
</evidence>
<dbReference type="GO" id="GO:0006310">
    <property type="term" value="P:DNA recombination"/>
    <property type="evidence" value="ECO:0007669"/>
    <property type="project" value="InterPro"/>
</dbReference>
<dbReference type="AlphaFoldDB" id="A0A2A2IET1"/>
<dbReference type="NCBIfam" id="TIGR00614">
    <property type="entry name" value="recQ_fam"/>
    <property type="match status" value="1"/>
</dbReference>
<keyword evidence="5" id="KW-0238">DNA-binding</keyword>
<dbReference type="PROSITE" id="PS51194">
    <property type="entry name" value="HELICASE_CTER"/>
    <property type="match status" value="1"/>
</dbReference>
<dbReference type="CDD" id="cd17920">
    <property type="entry name" value="DEXHc_RecQ"/>
    <property type="match status" value="1"/>
</dbReference>
<keyword evidence="9" id="KW-1185">Reference proteome</keyword>
<dbReference type="GO" id="GO:0043590">
    <property type="term" value="C:bacterial nucleoid"/>
    <property type="evidence" value="ECO:0007669"/>
    <property type="project" value="TreeGrafter"/>
</dbReference>
<evidence type="ECO:0000256" key="2">
    <source>
        <dbReference type="ARBA" id="ARBA00022801"/>
    </source>
</evidence>
<dbReference type="GO" id="GO:0005737">
    <property type="term" value="C:cytoplasm"/>
    <property type="evidence" value="ECO:0007669"/>
    <property type="project" value="TreeGrafter"/>
</dbReference>
<dbReference type="Pfam" id="PF00270">
    <property type="entry name" value="DEAD"/>
    <property type="match status" value="1"/>
</dbReference>
<accession>A0A2A2IET1</accession>
<dbReference type="Pfam" id="PF00271">
    <property type="entry name" value="Helicase_C"/>
    <property type="match status" value="1"/>
</dbReference>
<reference evidence="8 9" key="1">
    <citation type="submission" date="2017-08" db="EMBL/GenBank/DDBJ databases">
        <title>Virgibacillus indicus sp. nov. and Virgibacillus profoundi sp. nov, two moderately halophilic bacteria isolated from marine sediment by using the Microfluidic Streak Plate.</title>
        <authorList>
            <person name="Xu B."/>
            <person name="Hu B."/>
            <person name="Wang J."/>
            <person name="Zhu Y."/>
            <person name="Huang L."/>
            <person name="Du W."/>
            <person name="Huang Y."/>
        </authorList>
    </citation>
    <scope>NUCLEOTIDE SEQUENCE [LARGE SCALE GENOMIC DNA]</scope>
    <source>
        <strain evidence="8 9">IO3-P3-H5</strain>
    </source>
</reference>
<dbReference type="InterPro" id="IPR001650">
    <property type="entry name" value="Helicase_C-like"/>
</dbReference>
<sequence>MLKIHSGGDFVSQPELENYLQTYFGYSTFRVGQKEIIQDIMEGRDVLGVLPTGSGKSICYQLSAKLLDGITIVVSPLISLMIDQVKQLKAINFKEVIALNSFMEPMERRKVYQKLHTYKLIYVSPELLQKKELQNILSKLHISLFVIDEAHCISQWGYEFRPDYLKLNTIVETLNNPTILALSATATSNVQRDIIDAMKRPAIIKHIYPMDRDNIAFCVEEVETDNEKLPILSNLLTNYRIPTLIYFSSRQTAEDISKLLSDKIPFRRIAFYHGGMEQIDRIAIQQQFMNDQLDIICCTSAFGMGINKSNIRLVIHYHLPPQLESFIQEVGRAGRDGESSLSLLLFSKKDLYIPKRIIQSELPSKQDLQSVFSHLLNIFNSSGKLPSNEQQVQNLLQLSETQWRFLRFQLEKHGMIDENTILYEKENWEKVFQKINNLIFERSLLKENKLNEIIQWVHEKECLRKHLYKSFQSSYQKPKFQCCSNCGFSISEWEPLEITNVKNVELSWENKLKKLLFIGVNDEAK</sequence>
<feature type="domain" description="Helicase C-terminal" evidence="7">
    <location>
        <begin position="231"/>
        <end position="379"/>
    </location>
</feature>
<dbReference type="GO" id="GO:0009378">
    <property type="term" value="F:four-way junction helicase activity"/>
    <property type="evidence" value="ECO:0007669"/>
    <property type="project" value="TreeGrafter"/>
</dbReference>
<name>A0A2A2IET1_9BACI</name>
<gene>
    <name evidence="8" type="ORF">CIL05_11710</name>
</gene>
<dbReference type="OrthoDB" id="9763310at2"/>
<dbReference type="Gene3D" id="3.40.50.300">
    <property type="entry name" value="P-loop containing nucleotide triphosphate hydrolases"/>
    <property type="match status" value="2"/>
</dbReference>
<dbReference type="GO" id="GO:0030894">
    <property type="term" value="C:replisome"/>
    <property type="evidence" value="ECO:0007669"/>
    <property type="project" value="TreeGrafter"/>
</dbReference>
<dbReference type="PROSITE" id="PS00690">
    <property type="entry name" value="DEAH_ATP_HELICASE"/>
    <property type="match status" value="1"/>
</dbReference>
<keyword evidence="3 8" id="KW-0347">Helicase</keyword>
<evidence type="ECO:0000259" key="6">
    <source>
        <dbReference type="PROSITE" id="PS51192"/>
    </source>
</evidence>
<dbReference type="GO" id="GO:0006281">
    <property type="term" value="P:DNA repair"/>
    <property type="evidence" value="ECO:0007669"/>
    <property type="project" value="TreeGrafter"/>
</dbReference>
<dbReference type="InterPro" id="IPR027417">
    <property type="entry name" value="P-loop_NTPase"/>
</dbReference>
<dbReference type="SUPFAM" id="SSF52540">
    <property type="entry name" value="P-loop containing nucleoside triphosphate hydrolases"/>
    <property type="match status" value="1"/>
</dbReference>
<dbReference type="Proteomes" id="UP000218887">
    <property type="component" value="Unassembled WGS sequence"/>
</dbReference>
<organism evidence="8 9">
    <name type="scientific">Virgibacillus profundi</name>
    <dbReference type="NCBI Taxonomy" id="2024555"/>
    <lineage>
        <taxon>Bacteria</taxon>
        <taxon>Bacillati</taxon>
        <taxon>Bacillota</taxon>
        <taxon>Bacilli</taxon>
        <taxon>Bacillales</taxon>
        <taxon>Bacillaceae</taxon>
        <taxon>Virgibacillus</taxon>
    </lineage>
</organism>
<proteinExistence type="predicted"/>
<dbReference type="SMART" id="SM00490">
    <property type="entry name" value="HELICc"/>
    <property type="match status" value="1"/>
</dbReference>
<evidence type="ECO:0000313" key="9">
    <source>
        <dbReference type="Proteomes" id="UP000218887"/>
    </source>
</evidence>
<dbReference type="EMBL" id="NPOA01000007">
    <property type="protein sequence ID" value="PAV29593.1"/>
    <property type="molecule type" value="Genomic_DNA"/>
</dbReference>
<feature type="domain" description="Helicase ATP-binding" evidence="6">
    <location>
        <begin position="37"/>
        <end position="204"/>
    </location>
</feature>
<dbReference type="FunFam" id="3.40.50.300:FF:001363">
    <property type="entry name" value="ATP-dependent DNA helicase RecQ"/>
    <property type="match status" value="1"/>
</dbReference>
<evidence type="ECO:0000256" key="5">
    <source>
        <dbReference type="ARBA" id="ARBA00023125"/>
    </source>
</evidence>
<dbReference type="InterPro" id="IPR011545">
    <property type="entry name" value="DEAD/DEAH_box_helicase_dom"/>
</dbReference>
<keyword evidence="2" id="KW-0378">Hydrolase</keyword>
<dbReference type="GO" id="GO:0016787">
    <property type="term" value="F:hydrolase activity"/>
    <property type="evidence" value="ECO:0007669"/>
    <property type="project" value="UniProtKB-KW"/>
</dbReference>
<keyword evidence="4" id="KW-0067">ATP-binding</keyword>
<dbReference type="GO" id="GO:0043138">
    <property type="term" value="F:3'-5' DNA helicase activity"/>
    <property type="evidence" value="ECO:0007669"/>
    <property type="project" value="TreeGrafter"/>
</dbReference>
<dbReference type="InterPro" id="IPR002464">
    <property type="entry name" value="DNA/RNA_helicase_DEAH_CS"/>
</dbReference>
<dbReference type="GO" id="GO:0003677">
    <property type="term" value="F:DNA binding"/>
    <property type="evidence" value="ECO:0007669"/>
    <property type="project" value="UniProtKB-KW"/>
</dbReference>
<dbReference type="InterPro" id="IPR014001">
    <property type="entry name" value="Helicase_ATP-bd"/>
</dbReference>
<dbReference type="PANTHER" id="PTHR13710">
    <property type="entry name" value="DNA HELICASE RECQ FAMILY MEMBER"/>
    <property type="match status" value="1"/>
</dbReference>
<evidence type="ECO:0000256" key="4">
    <source>
        <dbReference type="ARBA" id="ARBA00022840"/>
    </source>
</evidence>
<keyword evidence="1" id="KW-0547">Nucleotide-binding</keyword>
<comment type="caution">
    <text evidence="8">The sequence shown here is derived from an EMBL/GenBank/DDBJ whole genome shotgun (WGS) entry which is preliminary data.</text>
</comment>
<protein>
    <submittedName>
        <fullName evidence="8">ATP-dependent DNA helicase</fullName>
    </submittedName>
</protein>
<evidence type="ECO:0000256" key="3">
    <source>
        <dbReference type="ARBA" id="ARBA00022806"/>
    </source>
</evidence>
<evidence type="ECO:0000256" key="1">
    <source>
        <dbReference type="ARBA" id="ARBA00022741"/>
    </source>
</evidence>